<feature type="compositionally biased region" description="Basic residues" evidence="1">
    <location>
        <begin position="18"/>
        <end position="32"/>
    </location>
</feature>
<protein>
    <submittedName>
        <fullName evidence="2">Uncharacterized protein</fullName>
    </submittedName>
</protein>
<accession>A0A4P2R0A3</accession>
<sequence>MPRFVPAEASGAQPPPHARSRPSRGRRRAARLHRIDRGTAYEPSDELWQELAASSGRVAGEMPVTIARSACAPERDGEARPRGFTNGRAGREEHHAVCVDNARGASVDFRVRPDPGAPASWPRCGGYLSESRSIWRRAAAWQGALGTIEAQARPGVRAGPVGGSALLRAPGAARAGPAERGGVAPAPRPTRADRLGSSKFRSMGGDTQEGHCRAAAPADRITRRARAEIARAGGRGRTSRC</sequence>
<feature type="compositionally biased region" description="Low complexity" evidence="1">
    <location>
        <begin position="171"/>
        <end position="185"/>
    </location>
</feature>
<proteinExistence type="predicted"/>
<evidence type="ECO:0000313" key="2">
    <source>
        <dbReference type="EMBL" id="AUX36327.1"/>
    </source>
</evidence>
<gene>
    <name evidence="2" type="ORF">SOCE836_085340</name>
</gene>
<feature type="region of interest" description="Disordered" evidence="1">
    <location>
        <begin position="1"/>
        <end position="39"/>
    </location>
</feature>
<dbReference type="Proteomes" id="UP000295497">
    <property type="component" value="Chromosome"/>
</dbReference>
<dbReference type="AlphaFoldDB" id="A0A4P2R0A3"/>
<organism evidence="2 3">
    <name type="scientific">Sorangium cellulosum</name>
    <name type="common">Polyangium cellulosum</name>
    <dbReference type="NCBI Taxonomy" id="56"/>
    <lineage>
        <taxon>Bacteria</taxon>
        <taxon>Pseudomonadati</taxon>
        <taxon>Myxococcota</taxon>
        <taxon>Polyangia</taxon>
        <taxon>Polyangiales</taxon>
        <taxon>Polyangiaceae</taxon>
        <taxon>Sorangium</taxon>
    </lineage>
</organism>
<dbReference type="EMBL" id="CP012672">
    <property type="protein sequence ID" value="AUX36327.1"/>
    <property type="molecule type" value="Genomic_DNA"/>
</dbReference>
<name>A0A4P2R0A3_SORCE</name>
<feature type="region of interest" description="Disordered" evidence="1">
    <location>
        <begin position="171"/>
        <end position="216"/>
    </location>
</feature>
<evidence type="ECO:0000256" key="1">
    <source>
        <dbReference type="SAM" id="MobiDB-lite"/>
    </source>
</evidence>
<evidence type="ECO:0000313" key="3">
    <source>
        <dbReference type="Proteomes" id="UP000295497"/>
    </source>
</evidence>
<reference evidence="2 3" key="1">
    <citation type="submission" date="2015-09" db="EMBL/GenBank/DDBJ databases">
        <title>Sorangium comparison.</title>
        <authorList>
            <person name="Zaburannyi N."/>
            <person name="Bunk B."/>
            <person name="Overmann J."/>
            <person name="Mueller R."/>
        </authorList>
    </citation>
    <scope>NUCLEOTIDE SEQUENCE [LARGE SCALE GENOMIC DNA]</scope>
    <source>
        <strain evidence="2 3">So ce836</strain>
    </source>
</reference>